<reference evidence="3 4" key="1">
    <citation type="journal article" date="2022" name="Cell">
        <title>Repeat-based holocentromeres influence genome architecture and karyotype evolution.</title>
        <authorList>
            <person name="Hofstatter P.G."/>
            <person name="Thangavel G."/>
            <person name="Lux T."/>
            <person name="Neumann P."/>
            <person name="Vondrak T."/>
            <person name="Novak P."/>
            <person name="Zhang M."/>
            <person name="Costa L."/>
            <person name="Castellani M."/>
            <person name="Scott A."/>
            <person name="Toegelov H."/>
            <person name="Fuchs J."/>
            <person name="Mata-Sucre Y."/>
            <person name="Dias Y."/>
            <person name="Vanzela A.L.L."/>
            <person name="Huettel B."/>
            <person name="Almeida C.C.S."/>
            <person name="Simkova H."/>
            <person name="Souza G."/>
            <person name="Pedrosa-Harand A."/>
            <person name="Macas J."/>
            <person name="Mayer K.F.X."/>
            <person name="Houben A."/>
            <person name="Marques A."/>
        </authorList>
    </citation>
    <scope>NUCLEOTIDE SEQUENCE [LARGE SCALE GENOMIC DNA]</scope>
    <source>
        <strain evidence="3">RhyTen1mFocal</strain>
    </source>
</reference>
<evidence type="ECO:0000256" key="1">
    <source>
        <dbReference type="ARBA" id="ARBA00022737"/>
    </source>
</evidence>
<feature type="domain" description="DC1" evidence="2">
    <location>
        <begin position="4"/>
        <end position="52"/>
    </location>
</feature>
<accession>A0AAD6ESG1</accession>
<protein>
    <recommendedName>
        <fullName evidence="2">DC1 domain-containing protein</fullName>
    </recommendedName>
</protein>
<proteinExistence type="predicted"/>
<feature type="domain" description="DC1" evidence="2">
    <location>
        <begin position="63"/>
        <end position="109"/>
    </location>
</feature>
<comment type="caution">
    <text evidence="3">The sequence shown here is derived from an EMBL/GenBank/DDBJ whole genome shotgun (WGS) entry which is preliminary data.</text>
</comment>
<evidence type="ECO:0000259" key="2">
    <source>
        <dbReference type="Pfam" id="PF03107"/>
    </source>
</evidence>
<organism evidence="3 4">
    <name type="scientific">Rhynchospora tenuis</name>
    <dbReference type="NCBI Taxonomy" id="198213"/>
    <lineage>
        <taxon>Eukaryota</taxon>
        <taxon>Viridiplantae</taxon>
        <taxon>Streptophyta</taxon>
        <taxon>Embryophyta</taxon>
        <taxon>Tracheophyta</taxon>
        <taxon>Spermatophyta</taxon>
        <taxon>Magnoliopsida</taxon>
        <taxon>Liliopsida</taxon>
        <taxon>Poales</taxon>
        <taxon>Cyperaceae</taxon>
        <taxon>Cyperoideae</taxon>
        <taxon>Rhynchosporeae</taxon>
        <taxon>Rhynchospora</taxon>
    </lineage>
</organism>
<dbReference type="InterPro" id="IPR046349">
    <property type="entry name" value="C1-like_sf"/>
</dbReference>
<dbReference type="SUPFAM" id="SSF57889">
    <property type="entry name" value="Cysteine-rich domain"/>
    <property type="match status" value="1"/>
</dbReference>
<dbReference type="AlphaFoldDB" id="A0AAD6ESG1"/>
<gene>
    <name evidence="3" type="ORF">LUZ61_003030</name>
</gene>
<dbReference type="PANTHER" id="PTHR46288:SF80">
    <property type="entry name" value="CYSTEINE_HISTIDINE-RICH C1 DOMAIN FAMILY PROTEIN"/>
    <property type="match status" value="1"/>
</dbReference>
<evidence type="ECO:0000313" key="4">
    <source>
        <dbReference type="Proteomes" id="UP001210211"/>
    </source>
</evidence>
<dbReference type="PANTHER" id="PTHR46288">
    <property type="entry name" value="PHORBOL-ESTER/DAG-TYPE DOMAIN-CONTAINING PROTEIN"/>
    <property type="match status" value="1"/>
</dbReference>
<dbReference type="EMBL" id="JAMRDG010000001">
    <property type="protein sequence ID" value="KAJ3699325.1"/>
    <property type="molecule type" value="Genomic_DNA"/>
</dbReference>
<name>A0AAD6ESG1_9POAL</name>
<dbReference type="InterPro" id="IPR004146">
    <property type="entry name" value="DC1"/>
</dbReference>
<evidence type="ECO:0000313" key="3">
    <source>
        <dbReference type="EMBL" id="KAJ3699325.1"/>
    </source>
</evidence>
<dbReference type="Proteomes" id="UP001210211">
    <property type="component" value="Unassembled WGS sequence"/>
</dbReference>
<dbReference type="Pfam" id="PF03107">
    <property type="entry name" value="C1_2"/>
    <property type="match status" value="2"/>
</dbReference>
<sequence length="184" mass="20612">MDHPSHPAHTLRLELTPPYPNGTFWCDGCGAAGATFCLRCRECSFDLHLPCAAIPQTVSHPSDIHPLYLFYKNPNPNLSYHCGLCHGTIDSFKWFYRCNICNFGGHVGCFAPVQTLEVLSSGLRTQAAPALTPQHPQLNYDAQATNEMNDMLKFQKDMIQVQLELRKQRIVGEIIRGAIRGSRL</sequence>
<keyword evidence="1" id="KW-0677">Repeat</keyword>
<keyword evidence="4" id="KW-1185">Reference proteome</keyword>